<dbReference type="InterPro" id="IPR000719">
    <property type="entry name" value="Prot_kinase_dom"/>
</dbReference>
<evidence type="ECO:0000256" key="4">
    <source>
        <dbReference type="ARBA" id="ARBA00022679"/>
    </source>
</evidence>
<dbReference type="PROSITE" id="PS00107">
    <property type="entry name" value="PROTEIN_KINASE_ATP"/>
    <property type="match status" value="1"/>
</dbReference>
<dbReference type="InterPro" id="IPR017441">
    <property type="entry name" value="Protein_kinase_ATP_BS"/>
</dbReference>
<keyword evidence="3 15" id="KW-0723">Serine/threonine-protein kinase</keyword>
<dbReference type="Proteomes" id="UP001209570">
    <property type="component" value="Unassembled WGS sequence"/>
</dbReference>
<dbReference type="FunFam" id="3.30.200.20:FF:000054">
    <property type="entry name" value="Cyclin-dependent kinase 11B"/>
    <property type="match status" value="1"/>
</dbReference>
<evidence type="ECO:0000256" key="6">
    <source>
        <dbReference type="ARBA" id="ARBA00022777"/>
    </source>
</evidence>
<dbReference type="GO" id="GO:0005634">
    <property type="term" value="C:nucleus"/>
    <property type="evidence" value="ECO:0007669"/>
    <property type="project" value="TreeGrafter"/>
</dbReference>
<comment type="catalytic activity">
    <reaction evidence="13">
        <text>L-seryl-[protein] + ATP = O-phospho-L-seryl-[protein] + ADP + H(+)</text>
        <dbReference type="Rhea" id="RHEA:17989"/>
        <dbReference type="Rhea" id="RHEA-COMP:9863"/>
        <dbReference type="Rhea" id="RHEA-COMP:11604"/>
        <dbReference type="ChEBI" id="CHEBI:15378"/>
        <dbReference type="ChEBI" id="CHEBI:29999"/>
        <dbReference type="ChEBI" id="CHEBI:30616"/>
        <dbReference type="ChEBI" id="CHEBI:83421"/>
        <dbReference type="ChEBI" id="CHEBI:456216"/>
        <dbReference type="EC" id="2.7.11.22"/>
    </reaction>
</comment>
<reference evidence="18" key="1">
    <citation type="submission" date="2021-12" db="EMBL/GenBank/DDBJ databases">
        <title>Prjna785345.</title>
        <authorList>
            <person name="Rujirawat T."/>
            <person name="Krajaejun T."/>
        </authorList>
    </citation>
    <scope>NUCLEOTIDE SEQUENCE</scope>
    <source>
        <strain evidence="18">Pi057C3</strain>
    </source>
</reference>
<comment type="catalytic activity">
    <reaction evidence="12">
        <text>L-threonyl-[protein] + ATP = O-phospho-L-threonyl-[protein] + ADP + H(+)</text>
        <dbReference type="Rhea" id="RHEA:46608"/>
        <dbReference type="Rhea" id="RHEA-COMP:11060"/>
        <dbReference type="Rhea" id="RHEA-COMP:11605"/>
        <dbReference type="ChEBI" id="CHEBI:15378"/>
        <dbReference type="ChEBI" id="CHEBI:30013"/>
        <dbReference type="ChEBI" id="CHEBI:30616"/>
        <dbReference type="ChEBI" id="CHEBI:61977"/>
        <dbReference type="ChEBI" id="CHEBI:456216"/>
        <dbReference type="EC" id="2.7.11.22"/>
    </reaction>
</comment>
<dbReference type="InterPro" id="IPR008271">
    <property type="entry name" value="Ser/Thr_kinase_AS"/>
</dbReference>
<dbReference type="PANTHER" id="PTHR24056">
    <property type="entry name" value="CELL DIVISION PROTEIN KINASE"/>
    <property type="match status" value="1"/>
</dbReference>
<dbReference type="GO" id="GO:0005524">
    <property type="term" value="F:ATP binding"/>
    <property type="evidence" value="ECO:0007669"/>
    <property type="project" value="UniProtKB-UniRule"/>
</dbReference>
<feature type="compositionally biased region" description="Basic and acidic residues" evidence="16">
    <location>
        <begin position="339"/>
        <end position="356"/>
    </location>
</feature>
<feature type="region of interest" description="Disordered" evidence="16">
    <location>
        <begin position="327"/>
        <end position="383"/>
    </location>
</feature>
<dbReference type="AlphaFoldDB" id="A0AAD5LHA9"/>
<dbReference type="Pfam" id="PF00069">
    <property type="entry name" value="Pkinase"/>
    <property type="match status" value="1"/>
</dbReference>
<organism evidence="18 19">
    <name type="scientific">Pythium insidiosum</name>
    <name type="common">Pythiosis disease agent</name>
    <dbReference type="NCBI Taxonomy" id="114742"/>
    <lineage>
        <taxon>Eukaryota</taxon>
        <taxon>Sar</taxon>
        <taxon>Stramenopiles</taxon>
        <taxon>Oomycota</taxon>
        <taxon>Peronosporomycetes</taxon>
        <taxon>Pythiales</taxon>
        <taxon>Pythiaceae</taxon>
        <taxon>Pythium</taxon>
    </lineage>
</organism>
<evidence type="ECO:0000256" key="12">
    <source>
        <dbReference type="ARBA" id="ARBA00047811"/>
    </source>
</evidence>
<dbReference type="PROSITE" id="PS50011">
    <property type="entry name" value="PROTEIN_KINASE_DOM"/>
    <property type="match status" value="1"/>
</dbReference>
<name>A0AAD5LHA9_PYTIN</name>
<dbReference type="FunFam" id="1.10.510.10:FF:000624">
    <property type="entry name" value="Mitogen-activated protein kinase"/>
    <property type="match status" value="1"/>
</dbReference>
<dbReference type="Gene3D" id="3.30.200.20">
    <property type="entry name" value="Phosphorylase Kinase, domain 1"/>
    <property type="match status" value="1"/>
</dbReference>
<dbReference type="GO" id="GO:0004693">
    <property type="term" value="F:cyclin-dependent protein serine/threonine kinase activity"/>
    <property type="evidence" value="ECO:0007669"/>
    <property type="project" value="UniProtKB-EC"/>
</dbReference>
<evidence type="ECO:0000259" key="17">
    <source>
        <dbReference type="PROSITE" id="PS50011"/>
    </source>
</evidence>
<evidence type="ECO:0000256" key="1">
    <source>
        <dbReference type="ARBA" id="ARBA00006485"/>
    </source>
</evidence>
<comment type="subunit">
    <text evidence="8">May form a complex composed of at least the catalytic subunit CRK2 and a cyclin.</text>
</comment>
<evidence type="ECO:0000256" key="2">
    <source>
        <dbReference type="ARBA" id="ARBA00012425"/>
    </source>
</evidence>
<evidence type="ECO:0000256" key="11">
    <source>
        <dbReference type="ARBA" id="ARBA00042858"/>
    </source>
</evidence>
<evidence type="ECO:0000256" key="7">
    <source>
        <dbReference type="ARBA" id="ARBA00022840"/>
    </source>
</evidence>
<evidence type="ECO:0000256" key="8">
    <source>
        <dbReference type="ARBA" id="ARBA00038543"/>
    </source>
</evidence>
<comment type="similarity">
    <text evidence="1">Belongs to the protein kinase superfamily. CMGC Ser/Thr protein kinase family. CDC2/CDKX subfamily.</text>
</comment>
<evidence type="ECO:0000256" key="3">
    <source>
        <dbReference type="ARBA" id="ARBA00022527"/>
    </source>
</evidence>
<dbReference type="EMBL" id="JAKCXM010000137">
    <property type="protein sequence ID" value="KAJ0401081.1"/>
    <property type="molecule type" value="Genomic_DNA"/>
</dbReference>
<evidence type="ECO:0000313" key="19">
    <source>
        <dbReference type="Proteomes" id="UP001209570"/>
    </source>
</evidence>
<evidence type="ECO:0000313" key="18">
    <source>
        <dbReference type="EMBL" id="KAJ0401081.1"/>
    </source>
</evidence>
<dbReference type="InterPro" id="IPR011009">
    <property type="entry name" value="Kinase-like_dom_sf"/>
</dbReference>
<keyword evidence="5 14" id="KW-0547">Nucleotide-binding</keyword>
<accession>A0AAD5LHA9</accession>
<protein>
    <recommendedName>
        <fullName evidence="9">Cyclin-dependent kinase 2 homolog</fullName>
        <ecNumber evidence="2">2.7.11.22</ecNumber>
    </recommendedName>
    <alternativeName>
        <fullName evidence="10">Cell division control protein 2 homolog</fullName>
    </alternativeName>
    <alternativeName>
        <fullName evidence="11">cdc2-related kinase 2</fullName>
    </alternativeName>
</protein>
<dbReference type="Gene3D" id="1.10.510.10">
    <property type="entry name" value="Transferase(Phosphotransferase) domain 1"/>
    <property type="match status" value="1"/>
</dbReference>
<evidence type="ECO:0000256" key="13">
    <source>
        <dbReference type="ARBA" id="ARBA00048367"/>
    </source>
</evidence>
<keyword evidence="19" id="KW-1185">Reference proteome</keyword>
<gene>
    <name evidence="18" type="ORF">P43SY_005686</name>
</gene>
<keyword evidence="6" id="KW-0418">Kinase</keyword>
<feature type="binding site" evidence="14">
    <location>
        <position position="56"/>
    </location>
    <ligand>
        <name>ATP</name>
        <dbReference type="ChEBI" id="CHEBI:30616"/>
    </ligand>
</feature>
<evidence type="ECO:0000256" key="5">
    <source>
        <dbReference type="ARBA" id="ARBA00022741"/>
    </source>
</evidence>
<dbReference type="SMART" id="SM00220">
    <property type="entry name" value="S_TKc"/>
    <property type="match status" value="1"/>
</dbReference>
<feature type="domain" description="Protein kinase" evidence="17">
    <location>
        <begin position="27"/>
        <end position="321"/>
    </location>
</feature>
<evidence type="ECO:0000256" key="16">
    <source>
        <dbReference type="SAM" id="MobiDB-lite"/>
    </source>
</evidence>
<dbReference type="InterPro" id="IPR050108">
    <property type="entry name" value="CDK"/>
</dbReference>
<keyword evidence="4" id="KW-0808">Transferase</keyword>
<dbReference type="SUPFAM" id="SSF56112">
    <property type="entry name" value="Protein kinase-like (PK-like)"/>
    <property type="match status" value="1"/>
</dbReference>
<comment type="caution">
    <text evidence="18">The sequence shown here is derived from an EMBL/GenBank/DDBJ whole genome shotgun (WGS) entry which is preliminary data.</text>
</comment>
<sequence>MRGGAVADDAVDAFFEPLGVCRDVEDFEKLNRIGEGTYGTVYRARDRRSQRIVALKRVLLHNEGSDGFPITALREIKLLKRLRHPNCVQLLDVVVGRKRSSVFLVFEYCEHDLALLLRAQSHRVPHRHPFTESELKRIMLSILHAVEHLHAQSLVHRDIKLSNVLYDRYGAVKLADFGLARELATARDEPLTPKVVTLWYRAPEILLGCDRYTTAVDVWSCGCIFAELLLQDPLFPGTSDLDQLDKIFKVLGRPSDHIWPGMSELPNADKLRVDSSTRSTSTLHKTLHSLSPKGLDLLTRMLTYDPAQRITAREALEHPFFREKPFPQEASMMPTFPSLHEDMKSSESKRPRDAHETQSSLSRRHESRFGQAFGRDLKRRHIA</sequence>
<evidence type="ECO:0000256" key="9">
    <source>
        <dbReference type="ARBA" id="ARBA00039612"/>
    </source>
</evidence>
<proteinExistence type="inferred from homology"/>
<evidence type="ECO:0000256" key="14">
    <source>
        <dbReference type="PROSITE-ProRule" id="PRU10141"/>
    </source>
</evidence>
<dbReference type="PROSITE" id="PS00108">
    <property type="entry name" value="PROTEIN_KINASE_ST"/>
    <property type="match status" value="1"/>
</dbReference>
<dbReference type="EC" id="2.7.11.22" evidence="2"/>
<keyword evidence="7 14" id="KW-0067">ATP-binding</keyword>
<dbReference type="GO" id="GO:0007346">
    <property type="term" value="P:regulation of mitotic cell cycle"/>
    <property type="evidence" value="ECO:0007669"/>
    <property type="project" value="TreeGrafter"/>
</dbReference>
<evidence type="ECO:0000256" key="15">
    <source>
        <dbReference type="RuleBase" id="RU000304"/>
    </source>
</evidence>
<evidence type="ECO:0000256" key="10">
    <source>
        <dbReference type="ARBA" id="ARBA00041902"/>
    </source>
</evidence>
<dbReference type="PANTHER" id="PTHR24056:SF508">
    <property type="entry name" value="CYCLIN-DEPENDENT KINASE 10"/>
    <property type="match status" value="1"/>
</dbReference>